<organism evidence="1 2">
    <name type="scientific">Candidatus Kapaibacterium thiocyanatum</name>
    <dbReference type="NCBI Taxonomy" id="1895771"/>
    <lineage>
        <taxon>Bacteria</taxon>
        <taxon>Pseudomonadati</taxon>
        <taxon>Candidatus Kapaibacteriota</taxon>
        <taxon>Candidatus Kapaibacteriia</taxon>
        <taxon>Candidatus Kapaibacteriales</taxon>
        <taxon>Candidatus Kapaibacteriaceae</taxon>
        <taxon>Candidatus Kapaibacterium</taxon>
    </lineage>
</organism>
<protein>
    <submittedName>
        <fullName evidence="1">Uncharacterized protein</fullName>
    </submittedName>
</protein>
<dbReference type="AlphaFoldDB" id="A0A1M3L1D8"/>
<name>A0A1M3L1D8_9BACT</name>
<comment type="caution">
    <text evidence="1">The sequence shown here is derived from an EMBL/GenBank/DDBJ whole genome shotgun (WGS) entry which is preliminary data.</text>
</comment>
<reference evidence="1 2" key="1">
    <citation type="submission" date="2016-09" db="EMBL/GenBank/DDBJ databases">
        <title>Genome-resolved meta-omics ties microbial dynamics to process performance in biotechnology for thiocyanate degradation.</title>
        <authorList>
            <person name="Kantor R.S."/>
            <person name="Huddy R.J."/>
            <person name="Iyer R."/>
            <person name="Thomas B.C."/>
            <person name="Brown C.T."/>
            <person name="Anantharaman K."/>
            <person name="Tringe S."/>
            <person name="Hettich R.L."/>
            <person name="Harrison S.T."/>
            <person name="Banfield J.F."/>
        </authorList>
    </citation>
    <scope>NUCLEOTIDE SEQUENCE [LARGE SCALE GENOMIC DNA]</scope>
    <source>
        <strain evidence="1">59-99</strain>
    </source>
</reference>
<evidence type="ECO:0000313" key="2">
    <source>
        <dbReference type="Proteomes" id="UP000184233"/>
    </source>
</evidence>
<proteinExistence type="predicted"/>
<dbReference type="Proteomes" id="UP000184233">
    <property type="component" value="Unassembled WGS sequence"/>
</dbReference>
<dbReference type="EMBL" id="MKVH01000015">
    <property type="protein sequence ID" value="OJX58759.1"/>
    <property type="molecule type" value="Genomic_DNA"/>
</dbReference>
<gene>
    <name evidence="1" type="ORF">BGO89_05510</name>
</gene>
<evidence type="ECO:0000313" key="1">
    <source>
        <dbReference type="EMBL" id="OJX58759.1"/>
    </source>
</evidence>
<sequence>MTQQTVLTSKQAYAAMFFFLEMMYESTQSEELAGLLGSLSLLEDGSPADGAMEKEWAQAVTMALEKGTAPSL</sequence>
<accession>A0A1M3L1D8</accession>